<comment type="caution">
    <text evidence="2">The sequence shown here is derived from an EMBL/GenBank/DDBJ whole genome shotgun (WGS) entry which is preliminary data.</text>
</comment>
<proteinExistence type="predicted"/>
<feature type="non-terminal residue" evidence="2">
    <location>
        <position position="1"/>
    </location>
</feature>
<dbReference type="Proteomes" id="UP000265520">
    <property type="component" value="Unassembled WGS sequence"/>
</dbReference>
<dbReference type="AlphaFoldDB" id="A0A392RZF5"/>
<evidence type="ECO:0000256" key="1">
    <source>
        <dbReference type="SAM" id="MobiDB-lite"/>
    </source>
</evidence>
<sequence length="60" mass="6747">SCEELEDEALVSALIDPDTKQDSTSQQAQAGQDLTDNIMDLQNRELSRTTQFDTVFIFSH</sequence>
<dbReference type="EMBL" id="LXQA010298889">
    <property type="protein sequence ID" value="MCI42001.1"/>
    <property type="molecule type" value="Genomic_DNA"/>
</dbReference>
<evidence type="ECO:0000313" key="2">
    <source>
        <dbReference type="EMBL" id="MCI42001.1"/>
    </source>
</evidence>
<reference evidence="2 3" key="1">
    <citation type="journal article" date="2018" name="Front. Plant Sci.">
        <title>Red Clover (Trifolium pratense) and Zigzag Clover (T. medium) - A Picture of Genomic Similarities and Differences.</title>
        <authorList>
            <person name="Dluhosova J."/>
            <person name="Istvanek J."/>
            <person name="Nedelnik J."/>
            <person name="Repkova J."/>
        </authorList>
    </citation>
    <scope>NUCLEOTIDE SEQUENCE [LARGE SCALE GENOMIC DNA]</scope>
    <source>
        <strain evidence="3">cv. 10/8</strain>
        <tissue evidence="2">Leaf</tissue>
    </source>
</reference>
<feature type="compositionally biased region" description="Polar residues" evidence="1">
    <location>
        <begin position="22"/>
        <end position="33"/>
    </location>
</feature>
<keyword evidence="3" id="KW-1185">Reference proteome</keyword>
<name>A0A392RZF5_9FABA</name>
<protein>
    <submittedName>
        <fullName evidence="2">Uncharacterized protein</fullName>
    </submittedName>
</protein>
<feature type="region of interest" description="Disordered" evidence="1">
    <location>
        <begin position="13"/>
        <end position="33"/>
    </location>
</feature>
<organism evidence="2 3">
    <name type="scientific">Trifolium medium</name>
    <dbReference type="NCBI Taxonomy" id="97028"/>
    <lineage>
        <taxon>Eukaryota</taxon>
        <taxon>Viridiplantae</taxon>
        <taxon>Streptophyta</taxon>
        <taxon>Embryophyta</taxon>
        <taxon>Tracheophyta</taxon>
        <taxon>Spermatophyta</taxon>
        <taxon>Magnoliopsida</taxon>
        <taxon>eudicotyledons</taxon>
        <taxon>Gunneridae</taxon>
        <taxon>Pentapetalae</taxon>
        <taxon>rosids</taxon>
        <taxon>fabids</taxon>
        <taxon>Fabales</taxon>
        <taxon>Fabaceae</taxon>
        <taxon>Papilionoideae</taxon>
        <taxon>50 kb inversion clade</taxon>
        <taxon>NPAAA clade</taxon>
        <taxon>Hologalegina</taxon>
        <taxon>IRL clade</taxon>
        <taxon>Trifolieae</taxon>
        <taxon>Trifolium</taxon>
    </lineage>
</organism>
<accession>A0A392RZF5</accession>
<evidence type="ECO:0000313" key="3">
    <source>
        <dbReference type="Proteomes" id="UP000265520"/>
    </source>
</evidence>